<feature type="chain" id="PRO_5031440632" evidence="1">
    <location>
        <begin position="31"/>
        <end position="271"/>
    </location>
</feature>
<evidence type="ECO:0000256" key="1">
    <source>
        <dbReference type="SAM" id="SignalP"/>
    </source>
</evidence>
<dbReference type="AlphaFoldDB" id="A0A7W8EC29"/>
<accession>A0A7W8EC29</accession>
<evidence type="ECO:0000313" key="2">
    <source>
        <dbReference type="EMBL" id="MBB5066199.1"/>
    </source>
</evidence>
<sequence length="271" mass="29629">MQMERKLWRRLLFRVALGIAIGVLASVARAQNSTGPTFDVASVKLNKASVDGRSHIYSSSTSGNFRTANVPMKALLQQAYGLPESQIFGVSEPVNSAMFDIEAKVDSTFDTQLNLLDEEGRRTQKRLLLQALLADRFHLKCHKETRELPIYALVVTKSGVKLVATQSNGLLINGSYGRFTAQGLTTDGLARELAKVLGRPVEDKTGVPGRFDVTLQWTPDQGPARLNGAPIADPPPSIFTAIQEQLGLKLEPRKGPVEVLVVDHVEMPTEN</sequence>
<dbReference type="InterPro" id="IPR017801">
    <property type="entry name" value="DUF3738"/>
</dbReference>
<proteinExistence type="predicted"/>
<evidence type="ECO:0000313" key="3">
    <source>
        <dbReference type="Proteomes" id="UP000584867"/>
    </source>
</evidence>
<dbReference type="RefSeq" id="WP_184259529.1">
    <property type="nucleotide sequence ID" value="NZ_JACHIO010000024.1"/>
</dbReference>
<comment type="caution">
    <text evidence="2">The sequence shown here is derived from an EMBL/GenBank/DDBJ whole genome shotgun (WGS) entry which is preliminary data.</text>
</comment>
<gene>
    <name evidence="2" type="ORF">HDF15_004573</name>
</gene>
<dbReference type="Pfam" id="PF12543">
    <property type="entry name" value="DUF3738"/>
    <property type="match status" value="1"/>
</dbReference>
<keyword evidence="1" id="KW-0732">Signal</keyword>
<reference evidence="2 3" key="1">
    <citation type="submission" date="2020-08" db="EMBL/GenBank/DDBJ databases">
        <title>Genomic Encyclopedia of Type Strains, Phase IV (KMG-V): Genome sequencing to study the core and pangenomes of soil and plant-associated prokaryotes.</title>
        <authorList>
            <person name="Whitman W."/>
        </authorList>
    </citation>
    <scope>NUCLEOTIDE SEQUENCE [LARGE SCALE GENOMIC DNA]</scope>
    <source>
        <strain evidence="2 3">X5P3</strain>
    </source>
</reference>
<dbReference type="Proteomes" id="UP000584867">
    <property type="component" value="Unassembled WGS sequence"/>
</dbReference>
<name>A0A7W8EC29_9BACT</name>
<protein>
    <submittedName>
        <fullName evidence="2">Uncharacterized protein (TIGR03435 family)</fullName>
    </submittedName>
</protein>
<organism evidence="2 3">
    <name type="scientific">Granulicella mallensis</name>
    <dbReference type="NCBI Taxonomy" id="940614"/>
    <lineage>
        <taxon>Bacteria</taxon>
        <taxon>Pseudomonadati</taxon>
        <taxon>Acidobacteriota</taxon>
        <taxon>Terriglobia</taxon>
        <taxon>Terriglobales</taxon>
        <taxon>Acidobacteriaceae</taxon>
        <taxon>Granulicella</taxon>
    </lineage>
</organism>
<dbReference type="EMBL" id="JACHIO010000024">
    <property type="protein sequence ID" value="MBB5066199.1"/>
    <property type="molecule type" value="Genomic_DNA"/>
</dbReference>
<feature type="signal peptide" evidence="1">
    <location>
        <begin position="1"/>
        <end position="30"/>
    </location>
</feature>
<dbReference type="NCBIfam" id="TIGR03435">
    <property type="entry name" value="Soli_TIGR03435"/>
    <property type="match status" value="1"/>
</dbReference>